<dbReference type="InterPro" id="IPR044251">
    <property type="entry name" value="LHP1-like"/>
</dbReference>
<dbReference type="InterPro" id="IPR016197">
    <property type="entry name" value="Chromo-like_dom_sf"/>
</dbReference>
<comment type="caution">
    <text evidence="5">The sequence shown here is derived from an EMBL/GenBank/DDBJ whole genome shotgun (WGS) entry which is preliminary data.</text>
</comment>
<dbReference type="PROSITE" id="PS00598">
    <property type="entry name" value="CHROMO_1"/>
    <property type="match status" value="1"/>
</dbReference>
<keyword evidence="6" id="KW-1185">Reference proteome</keyword>
<feature type="region of interest" description="Disordered" evidence="3">
    <location>
        <begin position="226"/>
        <end position="253"/>
    </location>
</feature>
<feature type="compositionally biased region" description="Low complexity" evidence="3">
    <location>
        <begin position="113"/>
        <end position="131"/>
    </location>
</feature>
<comment type="subcellular location">
    <subcellularLocation>
        <location evidence="1">Nucleus</location>
    </subcellularLocation>
</comment>
<feature type="compositionally biased region" description="Polar residues" evidence="3">
    <location>
        <begin position="67"/>
        <end position="82"/>
    </location>
</feature>
<dbReference type="EMBL" id="LJIJ01000214">
    <property type="protein sequence ID" value="ODN00324.1"/>
    <property type="molecule type" value="Genomic_DNA"/>
</dbReference>
<dbReference type="InterPro" id="IPR000953">
    <property type="entry name" value="Chromo/chromo_shadow_dom"/>
</dbReference>
<evidence type="ECO:0000259" key="4">
    <source>
        <dbReference type="PROSITE" id="PS50013"/>
    </source>
</evidence>
<evidence type="ECO:0000313" key="5">
    <source>
        <dbReference type="EMBL" id="ODN00324.1"/>
    </source>
</evidence>
<dbReference type="Pfam" id="PF00385">
    <property type="entry name" value="Chromo"/>
    <property type="match status" value="1"/>
</dbReference>
<dbReference type="CDD" id="cd00024">
    <property type="entry name" value="CD_CSD"/>
    <property type="match status" value="1"/>
</dbReference>
<proteinExistence type="predicted"/>
<organism evidence="5 6">
    <name type="scientific">Orchesella cincta</name>
    <name type="common">Springtail</name>
    <name type="synonym">Podura cincta</name>
    <dbReference type="NCBI Taxonomy" id="48709"/>
    <lineage>
        <taxon>Eukaryota</taxon>
        <taxon>Metazoa</taxon>
        <taxon>Ecdysozoa</taxon>
        <taxon>Arthropoda</taxon>
        <taxon>Hexapoda</taxon>
        <taxon>Collembola</taxon>
        <taxon>Entomobryomorpha</taxon>
        <taxon>Entomobryoidea</taxon>
        <taxon>Orchesellidae</taxon>
        <taxon>Orchesellinae</taxon>
        <taxon>Orchesella</taxon>
    </lineage>
</organism>
<evidence type="ECO:0000256" key="2">
    <source>
        <dbReference type="ARBA" id="ARBA00023242"/>
    </source>
</evidence>
<dbReference type="CDD" id="cd00034">
    <property type="entry name" value="CSD"/>
    <property type="match status" value="1"/>
</dbReference>
<dbReference type="SUPFAM" id="SSF54160">
    <property type="entry name" value="Chromo domain-like"/>
    <property type="match status" value="1"/>
</dbReference>
<accession>A0A1D2N4Y6</accession>
<dbReference type="OrthoDB" id="1918685at2759"/>
<gene>
    <name evidence="5" type="ORF">Ocin01_06359</name>
</gene>
<feature type="compositionally biased region" description="Basic and acidic residues" evidence="3">
    <location>
        <begin position="138"/>
        <end position="156"/>
    </location>
</feature>
<dbReference type="PANTHER" id="PTHR47240:SF2">
    <property type="entry name" value="CHROMO DOMAIN-CONTAINING PROTEIN LHP1"/>
    <property type="match status" value="1"/>
</dbReference>
<dbReference type="SMART" id="SM00298">
    <property type="entry name" value="CHROMO"/>
    <property type="match status" value="1"/>
</dbReference>
<reference evidence="5 6" key="1">
    <citation type="journal article" date="2016" name="Genome Biol. Evol.">
        <title>Gene Family Evolution Reflects Adaptation to Soil Environmental Stressors in the Genome of the Collembolan Orchesella cincta.</title>
        <authorList>
            <person name="Faddeeva-Vakhrusheva A."/>
            <person name="Derks M.F."/>
            <person name="Anvar S.Y."/>
            <person name="Agamennone V."/>
            <person name="Suring W."/>
            <person name="Smit S."/>
            <person name="van Straalen N.M."/>
            <person name="Roelofs D."/>
        </authorList>
    </citation>
    <scope>NUCLEOTIDE SEQUENCE [LARGE SCALE GENOMIC DNA]</scope>
    <source>
        <tissue evidence="5">Mixed pool</tissue>
    </source>
</reference>
<protein>
    <submittedName>
        <fullName evidence="5">Chromobox protein 5</fullName>
    </submittedName>
</protein>
<dbReference type="AlphaFoldDB" id="A0A1D2N4Y6"/>
<feature type="compositionally biased region" description="Acidic residues" evidence="3">
    <location>
        <begin position="45"/>
        <end position="62"/>
    </location>
</feature>
<dbReference type="InterPro" id="IPR023780">
    <property type="entry name" value="Chromo_domain"/>
</dbReference>
<dbReference type="GO" id="GO:0005634">
    <property type="term" value="C:nucleus"/>
    <property type="evidence" value="ECO:0007669"/>
    <property type="project" value="UniProtKB-SubCell"/>
</dbReference>
<dbReference type="GO" id="GO:0005694">
    <property type="term" value="C:chromosome"/>
    <property type="evidence" value="ECO:0007669"/>
    <property type="project" value="UniProtKB-ARBA"/>
</dbReference>
<sequence>MPPAPGITLRKHNQEGSVTNSGDKSAEVIRHELESVAMDICVNHEEDESFEADVDDTDEEKTENDNQTAGSSPVSATSSTKENVVPGSGRKKAKAVRRLIMTYSPKRKRTKQHASGGSTRHSSRSTSVASSCVGEAKTANEDVKVKIEITDEKSDSESSDDDGDETRGEGVYVVERIDGKQVVEGVTYYFIKWKGWDESANTWEPIEHLDGCSELLDAFSKREAEKRSHKRRAGSKNGRRDSDEEDENEISETQRNMRSYGILTEWPADKEPISVEGVITVDGALTYVVKRRARLGSRQLDRTNTILVHADGFRENYPQLVIAFYQGRVLWCEPDNQKTESEKAAAAAQVSLLAQHRGIKQEVDMTNDINSDMQMDCEVSDENPELPATEGSSKTMPFGLEHDTQVIPTDEEDALDTNPPSDDSDDNDIAQPNLLERIIKTEVDKFGLPEDLEDDVSTDSEAEFVESPSKNCMNSINTSIGNTKPVTLF</sequence>
<feature type="region of interest" description="Disordered" evidence="3">
    <location>
        <begin position="1"/>
        <end position="27"/>
    </location>
</feature>
<dbReference type="InterPro" id="IPR023779">
    <property type="entry name" value="Chromodomain_CS"/>
</dbReference>
<feature type="region of interest" description="Disordered" evidence="3">
    <location>
        <begin position="41"/>
        <end position="168"/>
    </location>
</feature>
<evidence type="ECO:0000313" key="6">
    <source>
        <dbReference type="Proteomes" id="UP000094527"/>
    </source>
</evidence>
<keyword evidence="2" id="KW-0539">Nucleus</keyword>
<name>A0A1D2N4Y6_ORCCI</name>
<feature type="domain" description="Chromo" evidence="4">
    <location>
        <begin position="172"/>
        <end position="231"/>
    </location>
</feature>
<dbReference type="Gene3D" id="2.40.50.40">
    <property type="match status" value="2"/>
</dbReference>
<dbReference type="STRING" id="48709.A0A1D2N4Y6"/>
<dbReference type="Proteomes" id="UP000094527">
    <property type="component" value="Unassembled WGS sequence"/>
</dbReference>
<evidence type="ECO:0000256" key="3">
    <source>
        <dbReference type="SAM" id="MobiDB-lite"/>
    </source>
</evidence>
<dbReference type="PANTHER" id="PTHR47240">
    <property type="entry name" value="CHROMO DOMAIN-CONTAINING PROTEIN LHP1"/>
    <property type="match status" value="1"/>
</dbReference>
<dbReference type="GO" id="GO:0031507">
    <property type="term" value="P:heterochromatin formation"/>
    <property type="evidence" value="ECO:0007669"/>
    <property type="project" value="InterPro"/>
</dbReference>
<dbReference type="PROSITE" id="PS50013">
    <property type="entry name" value="CHROMO_2"/>
    <property type="match status" value="1"/>
</dbReference>
<evidence type="ECO:0000256" key="1">
    <source>
        <dbReference type="ARBA" id="ARBA00004123"/>
    </source>
</evidence>
<feature type="region of interest" description="Disordered" evidence="3">
    <location>
        <begin position="380"/>
        <end position="399"/>
    </location>
</feature>